<dbReference type="Gene3D" id="3.40.50.11310">
    <property type="entry name" value="Bacterial phosphonate metabolism protein PhnH"/>
    <property type="match status" value="1"/>
</dbReference>
<keyword evidence="1" id="KW-0456">Lyase</keyword>
<reference evidence="1 2" key="1">
    <citation type="submission" date="2019-07" db="EMBL/GenBank/DDBJ databases">
        <title>Reinekea sp. strain SSH23 genome sequencing and assembly.</title>
        <authorList>
            <person name="Kim I."/>
        </authorList>
    </citation>
    <scope>NUCLEOTIDE SEQUENCE [LARGE SCALE GENOMIC DNA]</scope>
    <source>
        <strain evidence="1 2">SSH23</strain>
    </source>
</reference>
<comment type="caution">
    <text evidence="1">The sequence shown here is derived from an EMBL/GenBank/DDBJ whole genome shotgun (WGS) entry which is preliminary data.</text>
</comment>
<dbReference type="GO" id="GO:0016829">
    <property type="term" value="F:lyase activity"/>
    <property type="evidence" value="ECO:0007669"/>
    <property type="project" value="UniProtKB-KW"/>
</dbReference>
<dbReference type="Pfam" id="PF05845">
    <property type="entry name" value="PhnH"/>
    <property type="match status" value="1"/>
</dbReference>
<gene>
    <name evidence="1" type="primary">phnH</name>
    <name evidence="1" type="ORF">FME95_08340</name>
</gene>
<evidence type="ECO:0000313" key="1">
    <source>
        <dbReference type="EMBL" id="TXR54530.1"/>
    </source>
</evidence>
<dbReference type="NCBIfam" id="TIGR03292">
    <property type="entry name" value="PhnH_redo"/>
    <property type="match status" value="1"/>
</dbReference>
<dbReference type="InterPro" id="IPR038058">
    <property type="entry name" value="PhnH-like_sp"/>
</dbReference>
<dbReference type="InterPro" id="IPR008772">
    <property type="entry name" value="Phosphonate_metab_PhnH"/>
</dbReference>
<proteinExistence type="predicted"/>
<dbReference type="AlphaFoldDB" id="A0A5C8ZCF7"/>
<keyword evidence="2" id="KW-1185">Reference proteome</keyword>
<protein>
    <submittedName>
        <fullName evidence="1">Phosphonate C-P lyase system protein PhnH</fullName>
    </submittedName>
</protein>
<dbReference type="Proteomes" id="UP000321764">
    <property type="component" value="Unassembled WGS sequence"/>
</dbReference>
<dbReference type="SUPFAM" id="SSF159709">
    <property type="entry name" value="PhnH-like"/>
    <property type="match status" value="1"/>
</dbReference>
<dbReference type="GO" id="GO:0019634">
    <property type="term" value="P:organic phosphonate metabolic process"/>
    <property type="evidence" value="ECO:0007669"/>
    <property type="project" value="InterPro"/>
</dbReference>
<dbReference type="OrthoDB" id="9814509at2"/>
<organism evidence="1 2">
    <name type="scientific">Reinekea thalattae</name>
    <dbReference type="NCBI Taxonomy" id="2593301"/>
    <lineage>
        <taxon>Bacteria</taxon>
        <taxon>Pseudomonadati</taxon>
        <taxon>Pseudomonadota</taxon>
        <taxon>Gammaproteobacteria</taxon>
        <taxon>Oceanospirillales</taxon>
        <taxon>Saccharospirillaceae</taxon>
        <taxon>Reinekea</taxon>
    </lineage>
</organism>
<dbReference type="RefSeq" id="WP_147713928.1">
    <property type="nucleotide sequence ID" value="NZ_VKAD01000001.1"/>
</dbReference>
<dbReference type="PIRSF" id="PIRSF020680">
    <property type="entry name" value="PhnH"/>
    <property type="match status" value="1"/>
</dbReference>
<evidence type="ECO:0000313" key="2">
    <source>
        <dbReference type="Proteomes" id="UP000321764"/>
    </source>
</evidence>
<sequence length="189" mass="20453">MSQVTLSGGFKNAAIDSAKAFRAALDALSRPGSIQQIEGTEPPAPLSVAAGSLLLTLIDTDTALCLQGRYNCPAIQQWLRFHTGAPLVSAEQADFILTDWQHALPLSQFKQGSYDYPDRSATLIIEMDSFEGKDLKLTGPGIEIASYLSLPEAEALQKNHACYPLGVDFYFTHQTQIAGLPRSINVEIA</sequence>
<dbReference type="EMBL" id="VKAD01000001">
    <property type="protein sequence ID" value="TXR54530.1"/>
    <property type="molecule type" value="Genomic_DNA"/>
</dbReference>
<accession>A0A5C8ZCF7</accession>
<name>A0A5C8ZCF7_9GAMM</name>